<feature type="signal peptide" evidence="1">
    <location>
        <begin position="1"/>
        <end position="29"/>
    </location>
</feature>
<feature type="domain" description="SCP" evidence="2">
    <location>
        <begin position="146"/>
        <end position="254"/>
    </location>
</feature>
<dbReference type="HOGENOM" id="CLU_055995_0_0_9"/>
<dbReference type="Pfam" id="PF00188">
    <property type="entry name" value="CAP"/>
    <property type="match status" value="1"/>
</dbReference>
<dbReference type="CDD" id="cd05379">
    <property type="entry name" value="CAP_bacterial"/>
    <property type="match status" value="1"/>
</dbReference>
<dbReference type="InterPro" id="IPR035940">
    <property type="entry name" value="CAP_sf"/>
</dbReference>
<dbReference type="PANTHER" id="PTHR31157">
    <property type="entry name" value="SCP DOMAIN-CONTAINING PROTEIN"/>
    <property type="match status" value="1"/>
</dbReference>
<dbReference type="Proteomes" id="UP000003527">
    <property type="component" value="Unassembled WGS sequence"/>
</dbReference>
<accession>G9WRQ9</accession>
<evidence type="ECO:0000259" key="2">
    <source>
        <dbReference type="Pfam" id="PF00188"/>
    </source>
</evidence>
<dbReference type="Gene3D" id="2.10.270.10">
    <property type="entry name" value="Cholin Binding"/>
    <property type="match status" value="1"/>
</dbReference>
<dbReference type="AlphaFoldDB" id="G9WRQ9"/>
<proteinExistence type="predicted"/>
<gene>
    <name evidence="3" type="ORF">HMPREF9624_01775</name>
</gene>
<sequence>MKSRFSKKQIAGTVMAVFLSLSSTVSGLAQDSGWHKDEGTKRWWYSLPDGTFYKSSWQWIDGNGDGLAECYSFDSDGYLYTDWITPDGFTVNADGAWTVDNIVQQRKVQELNVEQSKVSTTPVLGINDTSQEEFLSNKEAYRDEVLRLVNRYRKKLGKPALEKDENLQNLAQIRAEEISELYSHTRPGTGEPLHWQDGVNGEVIMRLVKIPDGAFSAWTHSKGHDKLLKEKSYKRAGVGYYVTEDGKQYWVMLFAI</sequence>
<comment type="caution">
    <text evidence="3">The sequence shown here is derived from an EMBL/GenBank/DDBJ whole genome shotgun (WGS) entry which is preliminary data.</text>
</comment>
<dbReference type="PATRIC" id="fig|796944.3.peg.288"/>
<dbReference type="PANTHER" id="PTHR31157:SF1">
    <property type="entry name" value="SCP DOMAIN-CONTAINING PROTEIN"/>
    <property type="match status" value="1"/>
</dbReference>
<feature type="chain" id="PRO_5003528166" description="SCP domain-containing protein" evidence="1">
    <location>
        <begin position="30"/>
        <end position="256"/>
    </location>
</feature>
<dbReference type="SUPFAM" id="SSF69360">
    <property type="entry name" value="Cell wall binding repeat"/>
    <property type="match status" value="1"/>
</dbReference>
<reference evidence="3 4" key="1">
    <citation type="submission" date="2011-08" db="EMBL/GenBank/DDBJ databases">
        <title>The Genome Sequence of Oribacterium sp. ACB7.</title>
        <authorList>
            <consortium name="The Broad Institute Genome Sequencing Platform"/>
            <person name="Earl A."/>
            <person name="Ward D."/>
            <person name="Feldgarden M."/>
            <person name="Gevers D."/>
            <person name="Sizova M."/>
            <person name="Hazen A."/>
            <person name="Epstein S."/>
            <person name="Young S.K."/>
            <person name="Zeng Q."/>
            <person name="Gargeya S."/>
            <person name="Fitzgerald M."/>
            <person name="Haas B."/>
            <person name="Abouelleil A."/>
            <person name="Alvarado L."/>
            <person name="Arachchi H.M."/>
            <person name="Berlin A."/>
            <person name="Brown A."/>
            <person name="Chapman S.B."/>
            <person name="Chen Z."/>
            <person name="Dunbar C."/>
            <person name="Freedman E."/>
            <person name="Gearin G."/>
            <person name="Gellesch M."/>
            <person name="Goldberg J."/>
            <person name="Griggs A."/>
            <person name="Gujja S."/>
            <person name="Heiman D."/>
            <person name="Howarth C."/>
            <person name="Larson L."/>
            <person name="Lui A."/>
            <person name="MacDonald P.J.P."/>
            <person name="Montmayeur A."/>
            <person name="Murphy C."/>
            <person name="Neiman D."/>
            <person name="Pearson M."/>
            <person name="Priest M."/>
            <person name="Roberts A."/>
            <person name="Saif S."/>
            <person name="Shea T."/>
            <person name="Shenoy N."/>
            <person name="Sisk P."/>
            <person name="Stolte C."/>
            <person name="Sykes S."/>
            <person name="Wortman J."/>
            <person name="Nusbaum C."/>
            <person name="Birren B."/>
        </authorList>
    </citation>
    <scope>NUCLEOTIDE SEQUENCE [LARGE SCALE GENOMIC DNA]</scope>
    <source>
        <strain evidence="3 4">ACB7</strain>
    </source>
</reference>
<dbReference type="Gene3D" id="3.40.33.10">
    <property type="entry name" value="CAP"/>
    <property type="match status" value="1"/>
</dbReference>
<dbReference type="RefSeq" id="WP_009537466.1">
    <property type="nucleotide sequence ID" value="NZ_JH414506.1"/>
</dbReference>
<evidence type="ECO:0000313" key="4">
    <source>
        <dbReference type="Proteomes" id="UP000003527"/>
    </source>
</evidence>
<dbReference type="EMBL" id="AFZD01000004">
    <property type="protein sequence ID" value="EHL13999.1"/>
    <property type="molecule type" value="Genomic_DNA"/>
</dbReference>
<dbReference type="InterPro" id="IPR014044">
    <property type="entry name" value="CAP_dom"/>
</dbReference>
<organism evidence="3 4">
    <name type="scientific">Oribacterium asaccharolyticum ACB7</name>
    <dbReference type="NCBI Taxonomy" id="796944"/>
    <lineage>
        <taxon>Bacteria</taxon>
        <taxon>Bacillati</taxon>
        <taxon>Bacillota</taxon>
        <taxon>Clostridia</taxon>
        <taxon>Lachnospirales</taxon>
        <taxon>Lachnospiraceae</taxon>
        <taxon>Oribacterium</taxon>
    </lineage>
</organism>
<evidence type="ECO:0000313" key="3">
    <source>
        <dbReference type="EMBL" id="EHL13999.1"/>
    </source>
</evidence>
<keyword evidence="4" id="KW-1185">Reference proteome</keyword>
<evidence type="ECO:0000256" key="1">
    <source>
        <dbReference type="SAM" id="SignalP"/>
    </source>
</evidence>
<protein>
    <recommendedName>
        <fullName evidence="2">SCP domain-containing protein</fullName>
    </recommendedName>
</protein>
<name>G9WRQ9_9FIRM</name>
<keyword evidence="1" id="KW-0732">Signal</keyword>
<dbReference type="SUPFAM" id="SSF55797">
    <property type="entry name" value="PR-1-like"/>
    <property type="match status" value="1"/>
</dbReference>